<keyword evidence="2" id="KW-0805">Transcription regulation</keyword>
<keyword evidence="3" id="KW-0238">DNA-binding</keyword>
<evidence type="ECO:0000256" key="4">
    <source>
        <dbReference type="ARBA" id="ARBA00023163"/>
    </source>
</evidence>
<dbReference type="EMBL" id="JAYKXN010000003">
    <property type="protein sequence ID" value="KAK7301153.1"/>
    <property type="molecule type" value="Genomic_DNA"/>
</dbReference>
<dbReference type="GO" id="GO:0005634">
    <property type="term" value="C:nucleus"/>
    <property type="evidence" value="ECO:0007669"/>
    <property type="project" value="UniProtKB-SubCell"/>
</dbReference>
<evidence type="ECO:0000259" key="7">
    <source>
        <dbReference type="PROSITE" id="PS50888"/>
    </source>
</evidence>
<dbReference type="PROSITE" id="PS50888">
    <property type="entry name" value="BHLH"/>
    <property type="match status" value="1"/>
</dbReference>
<dbReference type="AlphaFoldDB" id="A0AAN9JNN3"/>
<dbReference type="GO" id="GO:0003677">
    <property type="term" value="F:DNA binding"/>
    <property type="evidence" value="ECO:0007669"/>
    <property type="project" value="UniProtKB-KW"/>
</dbReference>
<protein>
    <recommendedName>
        <fullName evidence="7">BHLH domain-containing protein</fullName>
    </recommendedName>
</protein>
<keyword evidence="9" id="KW-1185">Reference proteome</keyword>
<evidence type="ECO:0000256" key="2">
    <source>
        <dbReference type="ARBA" id="ARBA00023015"/>
    </source>
</evidence>
<reference evidence="8 9" key="1">
    <citation type="submission" date="2024-01" db="EMBL/GenBank/DDBJ databases">
        <title>The genomes of 5 underutilized Papilionoideae crops provide insights into root nodulation and disease resistance.</title>
        <authorList>
            <person name="Yuan L."/>
        </authorList>
    </citation>
    <scope>NUCLEOTIDE SEQUENCE [LARGE SCALE GENOMIC DNA]</scope>
    <source>
        <strain evidence="8">LY-2023</strain>
        <tissue evidence="8">Leaf</tissue>
    </source>
</reference>
<name>A0AAN9JNN3_CLITE</name>
<dbReference type="InterPro" id="IPR044283">
    <property type="entry name" value="FAMA/SPEECHLESS/MUTE-like"/>
</dbReference>
<comment type="caution">
    <text evidence="8">The sequence shown here is derived from an EMBL/GenBank/DDBJ whole genome shotgun (WGS) entry which is preliminary data.</text>
</comment>
<feature type="compositionally biased region" description="Polar residues" evidence="6">
    <location>
        <begin position="86"/>
        <end position="106"/>
    </location>
</feature>
<evidence type="ECO:0000256" key="3">
    <source>
        <dbReference type="ARBA" id="ARBA00023125"/>
    </source>
</evidence>
<dbReference type="Gene3D" id="4.10.280.10">
    <property type="entry name" value="Helix-loop-helix DNA-binding domain"/>
    <property type="match status" value="1"/>
</dbReference>
<evidence type="ECO:0000256" key="6">
    <source>
        <dbReference type="SAM" id="MobiDB-lite"/>
    </source>
</evidence>
<dbReference type="GO" id="GO:0046983">
    <property type="term" value="F:protein dimerization activity"/>
    <property type="evidence" value="ECO:0007669"/>
    <property type="project" value="InterPro"/>
</dbReference>
<keyword evidence="5" id="KW-0539">Nucleus</keyword>
<evidence type="ECO:0000313" key="9">
    <source>
        <dbReference type="Proteomes" id="UP001359559"/>
    </source>
</evidence>
<comment type="subcellular location">
    <subcellularLocation>
        <location evidence="1">Nucleus</location>
    </subcellularLocation>
</comment>
<dbReference type="InterPro" id="IPR036638">
    <property type="entry name" value="HLH_DNA-bd_sf"/>
</dbReference>
<evidence type="ECO:0000256" key="1">
    <source>
        <dbReference type="ARBA" id="ARBA00004123"/>
    </source>
</evidence>
<dbReference type="SMART" id="SM00353">
    <property type="entry name" value="HLH"/>
    <property type="match status" value="1"/>
</dbReference>
<dbReference type="SUPFAM" id="SSF47459">
    <property type="entry name" value="HLH, helix-loop-helix DNA-binding domain"/>
    <property type="match status" value="1"/>
</dbReference>
<dbReference type="Pfam" id="PF00010">
    <property type="entry name" value="HLH"/>
    <property type="match status" value="1"/>
</dbReference>
<accession>A0AAN9JNN3</accession>
<dbReference type="Pfam" id="PF22754">
    <property type="entry name" value="bHLH-TF_ACT-like_plant"/>
    <property type="match status" value="1"/>
</dbReference>
<feature type="domain" description="BHLH" evidence="7">
    <location>
        <begin position="133"/>
        <end position="184"/>
    </location>
</feature>
<dbReference type="PANTHER" id="PTHR46684">
    <property type="entry name" value="TRANSCRIPTION FACTOR FAMA"/>
    <property type="match status" value="1"/>
</dbReference>
<organism evidence="8 9">
    <name type="scientific">Clitoria ternatea</name>
    <name type="common">Butterfly pea</name>
    <dbReference type="NCBI Taxonomy" id="43366"/>
    <lineage>
        <taxon>Eukaryota</taxon>
        <taxon>Viridiplantae</taxon>
        <taxon>Streptophyta</taxon>
        <taxon>Embryophyta</taxon>
        <taxon>Tracheophyta</taxon>
        <taxon>Spermatophyta</taxon>
        <taxon>Magnoliopsida</taxon>
        <taxon>eudicotyledons</taxon>
        <taxon>Gunneridae</taxon>
        <taxon>Pentapetalae</taxon>
        <taxon>rosids</taxon>
        <taxon>fabids</taxon>
        <taxon>Fabales</taxon>
        <taxon>Fabaceae</taxon>
        <taxon>Papilionoideae</taxon>
        <taxon>50 kb inversion clade</taxon>
        <taxon>NPAAA clade</taxon>
        <taxon>indigoferoid/millettioid clade</taxon>
        <taxon>Phaseoleae</taxon>
        <taxon>Clitoria</taxon>
    </lineage>
</organism>
<sequence>MALEAVVFPQDPFTYGCKDYLYSLVGGGNNTNNTNITNNNVNHYGFQEAQEKALVGIINTNIEHKHNLHANWEPSSPSLLQNVKDQWDSHSSPESCTLLPPSSESNTTTTTTTTGRRKRRRTKSAKNKEEIENQRMTHIAVERNRRKQMNEYLAVLRSLMPPSYVQRGDQASIIGGAINFVKELEQLLQCMKCQKKTKQQGGVNGFPHDSSSSPFAEFFMFPQYSTRATQSSTCYPATCEANQNHSLAVADIEVTLVDSHANIKILSKKRPGLLLKMVVGLQTLGFTILHLNVTTVDDMVLTSVSVKVEEGCEVNTVDEIAGAVNELSRRVQEEAVLS</sequence>
<dbReference type="InterPro" id="IPR054502">
    <property type="entry name" value="bHLH-TF_ACT-like_plant"/>
</dbReference>
<dbReference type="GO" id="GO:0045893">
    <property type="term" value="P:positive regulation of DNA-templated transcription"/>
    <property type="evidence" value="ECO:0007669"/>
    <property type="project" value="TreeGrafter"/>
</dbReference>
<dbReference type="PANTHER" id="PTHR46684:SF16">
    <property type="entry name" value="TRANSCRIPTION FACTOR BHLH67-LIKE ISOFORM X2"/>
    <property type="match status" value="1"/>
</dbReference>
<keyword evidence="4" id="KW-0804">Transcription</keyword>
<gene>
    <name evidence="8" type="ORF">RJT34_12014</name>
</gene>
<evidence type="ECO:0000313" key="8">
    <source>
        <dbReference type="EMBL" id="KAK7301153.1"/>
    </source>
</evidence>
<dbReference type="CDD" id="cd11448">
    <property type="entry name" value="bHLH_AtFAMA_like"/>
    <property type="match status" value="1"/>
</dbReference>
<dbReference type="GO" id="GO:0010052">
    <property type="term" value="P:guard cell differentiation"/>
    <property type="evidence" value="ECO:0007669"/>
    <property type="project" value="InterPro"/>
</dbReference>
<proteinExistence type="predicted"/>
<feature type="compositionally biased region" description="Basic residues" evidence="6">
    <location>
        <begin position="115"/>
        <end position="125"/>
    </location>
</feature>
<feature type="region of interest" description="Disordered" evidence="6">
    <location>
        <begin position="86"/>
        <end position="131"/>
    </location>
</feature>
<dbReference type="GO" id="GO:0003700">
    <property type="term" value="F:DNA-binding transcription factor activity"/>
    <property type="evidence" value="ECO:0007669"/>
    <property type="project" value="InterPro"/>
</dbReference>
<evidence type="ECO:0000256" key="5">
    <source>
        <dbReference type="ARBA" id="ARBA00023242"/>
    </source>
</evidence>
<dbReference type="InterPro" id="IPR011598">
    <property type="entry name" value="bHLH_dom"/>
</dbReference>
<dbReference type="FunFam" id="4.10.280.10:FF:000050">
    <property type="entry name" value="Basic helix-loop-helix transcription factor"/>
    <property type="match status" value="1"/>
</dbReference>
<dbReference type="Proteomes" id="UP001359559">
    <property type="component" value="Unassembled WGS sequence"/>
</dbReference>